<keyword evidence="3 11" id="KW-0032">Aminotransferase</keyword>
<dbReference type="Proteomes" id="UP001290462">
    <property type="component" value="Unassembled WGS sequence"/>
</dbReference>
<dbReference type="PANTHER" id="PTHR21152:SF40">
    <property type="entry name" value="ALANINE--GLYOXYLATE AMINOTRANSFERASE"/>
    <property type="match status" value="1"/>
</dbReference>
<dbReference type="PIRSF" id="PIRSF000524">
    <property type="entry name" value="SPT"/>
    <property type="match status" value="1"/>
</dbReference>
<dbReference type="InterPro" id="IPR015421">
    <property type="entry name" value="PyrdxlP-dep_Trfase_major"/>
</dbReference>
<dbReference type="InterPro" id="IPR015424">
    <property type="entry name" value="PyrdxlP-dep_Trfase"/>
</dbReference>
<evidence type="ECO:0000259" key="10">
    <source>
        <dbReference type="Pfam" id="PF00266"/>
    </source>
</evidence>
<gene>
    <name evidence="11" type="ORF">RAK27_04655</name>
</gene>
<keyword evidence="4" id="KW-0808">Transferase</keyword>
<dbReference type="PROSITE" id="PS00595">
    <property type="entry name" value="AA_TRANSFER_CLASS_5"/>
    <property type="match status" value="1"/>
</dbReference>
<evidence type="ECO:0000256" key="7">
    <source>
        <dbReference type="PIRSR" id="PIRSR000524-50"/>
    </source>
</evidence>
<evidence type="ECO:0000256" key="5">
    <source>
        <dbReference type="ARBA" id="ARBA00022898"/>
    </source>
</evidence>
<evidence type="ECO:0000256" key="4">
    <source>
        <dbReference type="ARBA" id="ARBA00022679"/>
    </source>
</evidence>
<dbReference type="GO" id="GO:0008453">
    <property type="term" value="F:alanine-glyoxylate transaminase activity"/>
    <property type="evidence" value="ECO:0007669"/>
    <property type="project" value="TreeGrafter"/>
</dbReference>
<dbReference type="Pfam" id="PF00266">
    <property type="entry name" value="Aminotran_5"/>
    <property type="match status" value="1"/>
</dbReference>
<dbReference type="InterPro" id="IPR020578">
    <property type="entry name" value="Aminotrans_V_PyrdxlP_BS"/>
</dbReference>
<feature type="binding site" evidence="6">
    <location>
        <position position="356"/>
    </location>
    <ligand>
        <name>substrate</name>
    </ligand>
</feature>
<accession>A0AAW9JQS2</accession>
<dbReference type="Gene3D" id="3.40.640.10">
    <property type="entry name" value="Type I PLP-dependent aspartate aminotransferase-like (Major domain)"/>
    <property type="match status" value="1"/>
</dbReference>
<evidence type="ECO:0000313" key="11">
    <source>
        <dbReference type="EMBL" id="MDZ5757943.1"/>
    </source>
</evidence>
<dbReference type="InterPro" id="IPR015422">
    <property type="entry name" value="PyrdxlP-dep_Trfase_small"/>
</dbReference>
<dbReference type="EMBL" id="JAVBVO010000003">
    <property type="protein sequence ID" value="MDZ5757943.1"/>
    <property type="molecule type" value="Genomic_DNA"/>
</dbReference>
<proteinExistence type="inferred from homology"/>
<evidence type="ECO:0000256" key="6">
    <source>
        <dbReference type="PIRSR" id="PIRSR000524-1"/>
    </source>
</evidence>
<name>A0AAW9JQS2_CARML</name>
<comment type="similarity">
    <text evidence="2 8">Belongs to the class-V pyridoxal-phosphate-dependent aminotransferase family.</text>
</comment>
<evidence type="ECO:0000256" key="8">
    <source>
        <dbReference type="RuleBase" id="RU004075"/>
    </source>
</evidence>
<comment type="caution">
    <text evidence="11">The sequence shown here is derived from an EMBL/GenBank/DDBJ whole genome shotgun (WGS) entry which is preliminary data.</text>
</comment>
<sequence length="404" mass="44481">MIKQLSVPTRTIMTPGPVEVEPRVLKALSTPIIGQYDPEFFRVMGEVSTLLKTPFETTNAQAFVVDGTSRSGLEAAMLGLVEKGDRVLVPAYGRFGYLFVELAERAGGEVKLIEKTWGETFSPEEVIAAIKEFNPKVVALVHGETSTGQIQELKEIGQYCQENGHLFLVDAVATFCGAPVKVDEWGIDIAVGGTQKCLSVPSGMSPITYNKKVEDILTSRYQMELGLSDEHRNSDFIKSNYLDLSQIQRYWGPEHINHHTEMTSMIYGIHEGLRIVEEETLEVRYARHSLNEKAMMAGIKAMGLNLFGNPKSKMVTVTCVEIPNGVDGEAVRSTLLNEFGVEIASSFGSLKGKIWRIGNMGYSSRKENVLHTLGALEAAILYHGGEIIKGEATLAAMKVYDSQK</sequence>
<dbReference type="InterPro" id="IPR024169">
    <property type="entry name" value="SP_NH2Trfase/AEP_transaminase"/>
</dbReference>
<comment type="cofactor">
    <cofactor evidence="1 7 9">
        <name>pyridoxal 5'-phosphate</name>
        <dbReference type="ChEBI" id="CHEBI:597326"/>
    </cofactor>
</comment>
<evidence type="ECO:0000313" key="12">
    <source>
        <dbReference type="Proteomes" id="UP001290462"/>
    </source>
</evidence>
<feature type="modified residue" description="N6-(pyridoxal phosphate)lysine" evidence="7">
    <location>
        <position position="196"/>
    </location>
</feature>
<dbReference type="FunFam" id="3.40.640.10:FF:000027">
    <property type="entry name" value="Serine--pyruvate aminotransferase, mitochondrial"/>
    <property type="match status" value="1"/>
</dbReference>
<dbReference type="InterPro" id="IPR000192">
    <property type="entry name" value="Aminotrans_V_dom"/>
</dbReference>
<evidence type="ECO:0000256" key="9">
    <source>
        <dbReference type="RuleBase" id="RU004504"/>
    </source>
</evidence>
<dbReference type="PANTHER" id="PTHR21152">
    <property type="entry name" value="AMINOTRANSFERASE CLASS V"/>
    <property type="match status" value="1"/>
</dbReference>
<organism evidence="11 12">
    <name type="scientific">Carnobacterium maltaromaticum</name>
    <name type="common">Carnobacterium piscicola</name>
    <dbReference type="NCBI Taxonomy" id="2751"/>
    <lineage>
        <taxon>Bacteria</taxon>
        <taxon>Bacillati</taxon>
        <taxon>Bacillota</taxon>
        <taxon>Bacilli</taxon>
        <taxon>Lactobacillales</taxon>
        <taxon>Carnobacteriaceae</taxon>
        <taxon>Carnobacterium</taxon>
    </lineage>
</organism>
<protein>
    <submittedName>
        <fullName evidence="11">Alanine--glyoxylate aminotransferase family protein</fullName>
    </submittedName>
</protein>
<dbReference type="GO" id="GO:0004760">
    <property type="term" value="F:L-serine-pyruvate transaminase activity"/>
    <property type="evidence" value="ECO:0007669"/>
    <property type="project" value="TreeGrafter"/>
</dbReference>
<feature type="domain" description="Aminotransferase class V" evidence="10">
    <location>
        <begin position="60"/>
        <end position="345"/>
    </location>
</feature>
<evidence type="ECO:0000256" key="1">
    <source>
        <dbReference type="ARBA" id="ARBA00001933"/>
    </source>
</evidence>
<dbReference type="RefSeq" id="WP_322808593.1">
    <property type="nucleotide sequence ID" value="NZ_JAVBVO010000003.1"/>
</dbReference>
<keyword evidence="5 7" id="KW-0663">Pyridoxal phosphate</keyword>
<dbReference type="AlphaFoldDB" id="A0AAW9JQS2"/>
<evidence type="ECO:0000256" key="2">
    <source>
        <dbReference type="ARBA" id="ARBA00009236"/>
    </source>
</evidence>
<dbReference type="GO" id="GO:0019265">
    <property type="term" value="P:glycine biosynthetic process, by transamination of glyoxylate"/>
    <property type="evidence" value="ECO:0007669"/>
    <property type="project" value="TreeGrafter"/>
</dbReference>
<evidence type="ECO:0000256" key="3">
    <source>
        <dbReference type="ARBA" id="ARBA00022576"/>
    </source>
</evidence>
<reference evidence="11" key="1">
    <citation type="submission" date="2023-08" db="EMBL/GenBank/DDBJ databases">
        <title>Genomic characterization of piscicolin 126 produced by Carnobacterium maltaromaticum CM22 strain isolated from salmon (Salmo salar).</title>
        <authorList>
            <person name="Gonzalez-Gragera E."/>
            <person name="Garcia-Lopez J.D."/>
            <person name="Teso-Perez C."/>
            <person name="Gimenez-Hernandez I."/>
            <person name="Peralta-Sanchez J.M."/>
            <person name="Valdivia E."/>
            <person name="Montalban-Lopez M."/>
            <person name="Martin-Platero A.M."/>
            <person name="Banos A."/>
            <person name="Martinez-Bueno M."/>
        </authorList>
    </citation>
    <scope>NUCLEOTIDE SEQUENCE</scope>
    <source>
        <strain evidence="11">CM22</strain>
    </source>
</reference>
<dbReference type="SUPFAM" id="SSF53383">
    <property type="entry name" value="PLP-dependent transferases"/>
    <property type="match status" value="1"/>
</dbReference>
<dbReference type="Gene3D" id="3.90.1150.10">
    <property type="entry name" value="Aspartate Aminotransferase, domain 1"/>
    <property type="match status" value="1"/>
</dbReference>